<name>A9P043_PICSI</name>
<protein>
    <submittedName>
        <fullName evidence="2">Uncharacterized protein</fullName>
    </submittedName>
</protein>
<dbReference type="OMA" id="KPFHERA"/>
<dbReference type="AlphaFoldDB" id="A9P043"/>
<dbReference type="PANTHER" id="PTHR38377:SF1">
    <property type="entry name" value="THREONINE-TRNA LIGASE 2"/>
    <property type="match status" value="1"/>
</dbReference>
<dbReference type="EMBL" id="EF086998">
    <property type="protein sequence ID" value="ABK26254.1"/>
    <property type="molecule type" value="mRNA"/>
</dbReference>
<evidence type="ECO:0000256" key="1">
    <source>
        <dbReference type="SAM" id="Coils"/>
    </source>
</evidence>
<sequence>MASDGEVQAILRPFNHRANEAEERLAKLEAALARNKGSSVIGQEELLTSLTELRAKMEKARLEQISEREKALKEQEKLAKENAKLQYRISHLVRALKEADEKLGLASS</sequence>
<accession>A9P043</accession>
<feature type="coiled-coil region" evidence="1">
    <location>
        <begin position="11"/>
        <end position="88"/>
    </location>
</feature>
<organism evidence="2">
    <name type="scientific">Picea sitchensis</name>
    <name type="common">Sitka spruce</name>
    <name type="synonym">Pinus sitchensis</name>
    <dbReference type="NCBI Taxonomy" id="3332"/>
    <lineage>
        <taxon>Eukaryota</taxon>
        <taxon>Viridiplantae</taxon>
        <taxon>Streptophyta</taxon>
        <taxon>Embryophyta</taxon>
        <taxon>Tracheophyta</taxon>
        <taxon>Spermatophyta</taxon>
        <taxon>Pinopsida</taxon>
        <taxon>Pinidae</taxon>
        <taxon>Conifers I</taxon>
        <taxon>Pinales</taxon>
        <taxon>Pinaceae</taxon>
        <taxon>Picea</taxon>
    </lineage>
</organism>
<keyword evidence="1" id="KW-0175">Coiled coil</keyword>
<reference evidence="2" key="1">
    <citation type="journal article" date="2008" name="BMC Genomics">
        <title>A conifer genomics resource of 200,000 spruce (Picea spp.) ESTs and 6,464 high-quality, sequence-finished full-length cDNAs for Sitka spruce (Picea sitchensis).</title>
        <authorList>
            <person name="Ralph S.G."/>
            <person name="Chun H.J."/>
            <person name="Kolosova N."/>
            <person name="Cooper D."/>
            <person name="Oddy C."/>
            <person name="Ritland C.E."/>
            <person name="Kirkpatrick R."/>
            <person name="Moore R."/>
            <person name="Barber S."/>
            <person name="Holt R.A."/>
            <person name="Jones S.J."/>
            <person name="Marra M.A."/>
            <person name="Douglas C.J."/>
            <person name="Ritland K."/>
            <person name="Bohlmann J."/>
        </authorList>
    </citation>
    <scope>NUCLEOTIDE SEQUENCE</scope>
    <source>
        <tissue evidence="2">Green portion of the leader tissue</tissue>
    </source>
</reference>
<dbReference type="PANTHER" id="PTHR38377">
    <property type="entry name" value="THREONINE-TRNA LIGASE 2"/>
    <property type="match status" value="1"/>
</dbReference>
<proteinExistence type="evidence at transcript level"/>
<evidence type="ECO:0000313" key="2">
    <source>
        <dbReference type="EMBL" id="ABK26254.1"/>
    </source>
</evidence>